<evidence type="ECO:0000313" key="1">
    <source>
        <dbReference type="EMBL" id="SFM46270.1"/>
    </source>
</evidence>
<evidence type="ECO:0000313" key="2">
    <source>
        <dbReference type="Proteomes" id="UP000199048"/>
    </source>
</evidence>
<dbReference type="Proteomes" id="UP000199048">
    <property type="component" value="Unassembled WGS sequence"/>
</dbReference>
<dbReference type="RefSeq" id="WP_092044750.1">
    <property type="nucleotide sequence ID" value="NZ_FOTK01000032.1"/>
</dbReference>
<dbReference type="OrthoDB" id="8432811at2"/>
<keyword evidence="2" id="KW-1185">Reference proteome</keyword>
<name>A0A1I4R2V2_9HYPH</name>
<protein>
    <submittedName>
        <fullName evidence="1">Uncharacterized protein</fullName>
    </submittedName>
</protein>
<dbReference type="EMBL" id="FOTK01000032">
    <property type="protein sequence ID" value="SFM46270.1"/>
    <property type="molecule type" value="Genomic_DNA"/>
</dbReference>
<sequence length="583" mass="62014">MTAVPTQHAADPAPALAIITDTTSLSALIAANQDLIDDKVPEGGADPTDADRATWQNSITAMGSVVAIAGNRSRFANWTMLAMAMLSFRHASNNQFPDAFGEGKFKKPGSNHVFAPAASAIFGLNVGDAVNKTHNSKRVNSLCAQRDGLLLALREEGLSLEDMPLSRDSVLKLLGVIEKAGGTNALERKEAADDDQSPQPIALSSEERGRFLYARGLSLLKGMGGATPKVVLQAVRPDGTTEEVGEVAENLVTKAVADLAKPLPRTQALAEAMDMGRCVIAEVTSIVAQPGTDPHSPRTPRRHDEPQMVFHPEGKITWSLLMAKSSVVVEVRPLVPDIILGAKVQGHTRLDTQRRKVVEENILPRERRVVFDVGVEATERVTGVGKLMLFTGVASDPAVGKDRVGVLLQGLTGPLPMELRPDITFRANCEAVPAVFHGYAGPYADNAAKAVKTATRKANPPPDVTITIGAIGFTSSGVEADARPVGMAVDHVQGASSVSVRLDDYVAFLKAFAAVYPEVNLGVICRVGDDGVCFEFGTTSSTYRVFIPLSDNGVRMNSGVRKIADEKWPKGASLTPNNEPAKI</sequence>
<dbReference type="STRING" id="582667.SAMN05192568_103264"/>
<reference evidence="2" key="1">
    <citation type="submission" date="2016-10" db="EMBL/GenBank/DDBJ databases">
        <authorList>
            <person name="Varghese N."/>
            <person name="Submissions S."/>
        </authorList>
    </citation>
    <scope>NUCLEOTIDE SEQUENCE [LARGE SCALE GENOMIC DNA]</scope>
    <source>
        <strain evidence="2">BL36</strain>
    </source>
</reference>
<proteinExistence type="predicted"/>
<accession>A0A1I4R2V2</accession>
<dbReference type="AlphaFoldDB" id="A0A1I4R2V2"/>
<gene>
    <name evidence="1" type="ORF">SAMN05192568_103264</name>
</gene>
<organism evidence="1 2">
    <name type="scientific">Methylobacterium pseudosasicola</name>
    <dbReference type="NCBI Taxonomy" id="582667"/>
    <lineage>
        <taxon>Bacteria</taxon>
        <taxon>Pseudomonadati</taxon>
        <taxon>Pseudomonadota</taxon>
        <taxon>Alphaproteobacteria</taxon>
        <taxon>Hyphomicrobiales</taxon>
        <taxon>Methylobacteriaceae</taxon>
        <taxon>Methylobacterium</taxon>
    </lineage>
</organism>